<dbReference type="PANTHER" id="PTHR36366">
    <property type="entry name" value="PROTEIN RDM1"/>
    <property type="match status" value="1"/>
</dbReference>
<dbReference type="GO" id="GO:0080188">
    <property type="term" value="P:gene silencing by siRNA-directed DNA methylation"/>
    <property type="evidence" value="ECO:0007669"/>
    <property type="project" value="InterPro"/>
</dbReference>
<evidence type="ECO:0008006" key="2">
    <source>
        <dbReference type="Google" id="ProtNLM"/>
    </source>
</evidence>
<dbReference type="EMBL" id="CAADRP010002285">
    <property type="protein sequence ID" value="VFU65306.1"/>
    <property type="molecule type" value="Genomic_DNA"/>
</dbReference>
<dbReference type="SUPFAM" id="SSF109920">
    <property type="entry name" value="Hypothetical protein At3g22680"/>
    <property type="match status" value="1"/>
</dbReference>
<dbReference type="Gene3D" id="1.20.120.690">
    <property type="entry name" value="RDM1 protein domain"/>
    <property type="match status" value="1"/>
</dbReference>
<protein>
    <recommendedName>
        <fullName evidence="2">Protein RDM1</fullName>
    </recommendedName>
</protein>
<organism evidence="1">
    <name type="scientific">Salix viminalis</name>
    <name type="common">Common osier</name>
    <name type="synonym">Basket willow</name>
    <dbReference type="NCBI Taxonomy" id="40686"/>
    <lineage>
        <taxon>Eukaryota</taxon>
        <taxon>Viridiplantae</taxon>
        <taxon>Streptophyta</taxon>
        <taxon>Embryophyta</taxon>
        <taxon>Tracheophyta</taxon>
        <taxon>Spermatophyta</taxon>
        <taxon>Magnoliopsida</taxon>
        <taxon>eudicotyledons</taxon>
        <taxon>Gunneridae</taxon>
        <taxon>Pentapetalae</taxon>
        <taxon>rosids</taxon>
        <taxon>fabids</taxon>
        <taxon>Malpighiales</taxon>
        <taxon>Salicaceae</taxon>
        <taxon>Saliceae</taxon>
        <taxon>Salix</taxon>
    </lineage>
</organism>
<dbReference type="InterPro" id="IPR015270">
    <property type="entry name" value="RDM1_plant"/>
</dbReference>
<dbReference type="InterPro" id="IPR036319">
    <property type="entry name" value="RDM1_sf"/>
</dbReference>
<dbReference type="GO" id="GO:0000419">
    <property type="term" value="C:RNA polymerase V complex"/>
    <property type="evidence" value="ECO:0007669"/>
    <property type="project" value="TreeGrafter"/>
</dbReference>
<dbReference type="Pfam" id="PF09187">
    <property type="entry name" value="RdDM_RDM1"/>
    <property type="match status" value="1"/>
</dbReference>
<dbReference type="PANTHER" id="PTHR36366:SF1">
    <property type="entry name" value="PROTEIN RDM1"/>
    <property type="match status" value="1"/>
</dbReference>
<evidence type="ECO:0000313" key="1">
    <source>
        <dbReference type="EMBL" id="VFU65306.1"/>
    </source>
</evidence>
<accession>A0A6N2NLB8</accession>
<reference evidence="1" key="1">
    <citation type="submission" date="2019-03" db="EMBL/GenBank/DDBJ databases">
        <authorList>
            <person name="Mank J."/>
            <person name="Almeida P."/>
        </authorList>
    </citation>
    <scope>NUCLEOTIDE SEQUENCE</scope>
    <source>
        <strain evidence="1">78183</strain>
    </source>
</reference>
<dbReference type="AlphaFoldDB" id="A0A6N2NLB8"/>
<name>A0A6N2NLB8_SALVM</name>
<proteinExistence type="predicted"/>
<gene>
    <name evidence="1" type="ORF">SVIM_LOCUS501074</name>
</gene>
<sequence length="264" mass="29809">MYTTLLVALSNQEVPVIFRHGLPQPRVTEFDSCHLPHLSSCCLLSLFFLFKLGGGGGGGDIRSICHREIIMHSTTSSVDYFAQGYIVCDMKRTIPWTDSVDVISSDESSSSDSGIELNDGIGGQRLSSYVTIDQPIKEMTSGGLLIRRAEMYQDYMKHIPIPAQRGSAIPFSSWVGLGKSVKQLYQQPLHYLTNILLYKWDQQRIGSEDEYTPLDTMMHPCKAEATIWLVEEVHRRTSSHYHVAKIWQSDPMHHAFVDSIFPQL</sequence>